<accession>A0AAE0ZVS2</accession>
<dbReference type="EMBL" id="JAWDGP010003233">
    <property type="protein sequence ID" value="KAK3776253.1"/>
    <property type="molecule type" value="Genomic_DNA"/>
</dbReference>
<feature type="region of interest" description="Disordered" evidence="1">
    <location>
        <begin position="72"/>
        <end position="153"/>
    </location>
</feature>
<feature type="compositionally biased region" description="Basic and acidic residues" evidence="1">
    <location>
        <begin position="100"/>
        <end position="153"/>
    </location>
</feature>
<evidence type="ECO:0000313" key="2">
    <source>
        <dbReference type="EMBL" id="KAK3776253.1"/>
    </source>
</evidence>
<feature type="compositionally biased region" description="Basic and acidic residues" evidence="1">
    <location>
        <begin position="76"/>
        <end position="87"/>
    </location>
</feature>
<comment type="caution">
    <text evidence="2">The sequence shown here is derived from an EMBL/GenBank/DDBJ whole genome shotgun (WGS) entry which is preliminary data.</text>
</comment>
<gene>
    <name evidence="2" type="ORF">RRG08_039843</name>
</gene>
<protein>
    <submittedName>
        <fullName evidence="2">Uncharacterized protein</fullName>
    </submittedName>
</protein>
<name>A0AAE0ZVS2_9GAST</name>
<reference evidence="2" key="1">
    <citation type="journal article" date="2023" name="G3 (Bethesda)">
        <title>A reference genome for the long-term kleptoplast-retaining sea slug Elysia crispata morphotype clarki.</title>
        <authorList>
            <person name="Eastman K.E."/>
            <person name="Pendleton A.L."/>
            <person name="Shaikh M.A."/>
            <person name="Suttiyut T."/>
            <person name="Ogas R."/>
            <person name="Tomko P."/>
            <person name="Gavelis G."/>
            <person name="Widhalm J.R."/>
            <person name="Wisecaver J.H."/>
        </authorList>
    </citation>
    <scope>NUCLEOTIDE SEQUENCE</scope>
    <source>
        <strain evidence="2">ECLA1</strain>
    </source>
</reference>
<dbReference type="Proteomes" id="UP001283361">
    <property type="component" value="Unassembled WGS sequence"/>
</dbReference>
<evidence type="ECO:0000256" key="1">
    <source>
        <dbReference type="SAM" id="MobiDB-lite"/>
    </source>
</evidence>
<proteinExistence type="predicted"/>
<feature type="compositionally biased region" description="Basic residues" evidence="1">
    <location>
        <begin position="88"/>
        <end position="99"/>
    </location>
</feature>
<dbReference type="AlphaFoldDB" id="A0AAE0ZVS2"/>
<keyword evidence="3" id="KW-1185">Reference proteome</keyword>
<evidence type="ECO:0000313" key="3">
    <source>
        <dbReference type="Proteomes" id="UP001283361"/>
    </source>
</evidence>
<organism evidence="2 3">
    <name type="scientific">Elysia crispata</name>
    <name type="common">lettuce slug</name>
    <dbReference type="NCBI Taxonomy" id="231223"/>
    <lineage>
        <taxon>Eukaryota</taxon>
        <taxon>Metazoa</taxon>
        <taxon>Spiralia</taxon>
        <taxon>Lophotrochozoa</taxon>
        <taxon>Mollusca</taxon>
        <taxon>Gastropoda</taxon>
        <taxon>Heterobranchia</taxon>
        <taxon>Euthyneura</taxon>
        <taxon>Panpulmonata</taxon>
        <taxon>Sacoglossa</taxon>
        <taxon>Placobranchoidea</taxon>
        <taxon>Plakobranchidae</taxon>
        <taxon>Elysia</taxon>
    </lineage>
</organism>
<sequence length="153" mass="17352">MGKPWGNCSSHRPWSLQHGALANVRRPSAQIRDELRVHRAGLVGLLVLVTSGVGAELASDQCIQGETHWTFRKTKSSKERKAKSSKERKAKSSKKRKAKSSKERKAKSSKERKAKSSKERKAKSSKERKSKSSKERKAKSSKERKAKWRKEDL</sequence>